<evidence type="ECO:0000313" key="5">
    <source>
        <dbReference type="EMBL" id="PNT11378.1"/>
    </source>
</evidence>
<dbReference type="AlphaFoldDB" id="A0A2K1YEB9"/>
<dbReference type="ExpressionAtlas" id="A0A2K1YEB9">
    <property type="expression patterns" value="baseline"/>
</dbReference>
<reference evidence="5 6" key="1">
    <citation type="journal article" date="2006" name="Science">
        <title>The genome of black cottonwood, Populus trichocarpa (Torr. &amp; Gray).</title>
        <authorList>
            <person name="Tuskan G.A."/>
            <person name="Difazio S."/>
            <person name="Jansson S."/>
            <person name="Bohlmann J."/>
            <person name="Grigoriev I."/>
            <person name="Hellsten U."/>
            <person name="Putnam N."/>
            <person name="Ralph S."/>
            <person name="Rombauts S."/>
            <person name="Salamov A."/>
            <person name="Schein J."/>
            <person name="Sterck L."/>
            <person name="Aerts A."/>
            <person name="Bhalerao R.R."/>
            <person name="Bhalerao R.P."/>
            <person name="Blaudez D."/>
            <person name="Boerjan W."/>
            <person name="Brun A."/>
            <person name="Brunner A."/>
            <person name="Busov V."/>
            <person name="Campbell M."/>
            <person name="Carlson J."/>
            <person name="Chalot M."/>
            <person name="Chapman J."/>
            <person name="Chen G.L."/>
            <person name="Cooper D."/>
            <person name="Coutinho P.M."/>
            <person name="Couturier J."/>
            <person name="Covert S."/>
            <person name="Cronk Q."/>
            <person name="Cunningham R."/>
            <person name="Davis J."/>
            <person name="Degroeve S."/>
            <person name="Dejardin A."/>
            <person name="Depamphilis C."/>
            <person name="Detter J."/>
            <person name="Dirks B."/>
            <person name="Dubchak I."/>
            <person name="Duplessis S."/>
            <person name="Ehlting J."/>
            <person name="Ellis B."/>
            <person name="Gendler K."/>
            <person name="Goodstein D."/>
            <person name="Gribskov M."/>
            <person name="Grimwood J."/>
            <person name="Groover A."/>
            <person name="Gunter L."/>
            <person name="Hamberger B."/>
            <person name="Heinze B."/>
            <person name="Helariutta Y."/>
            <person name="Henrissat B."/>
            <person name="Holligan D."/>
            <person name="Holt R."/>
            <person name="Huang W."/>
            <person name="Islam-Faridi N."/>
            <person name="Jones S."/>
            <person name="Jones-Rhoades M."/>
            <person name="Jorgensen R."/>
            <person name="Joshi C."/>
            <person name="Kangasjarvi J."/>
            <person name="Karlsson J."/>
            <person name="Kelleher C."/>
            <person name="Kirkpatrick R."/>
            <person name="Kirst M."/>
            <person name="Kohler A."/>
            <person name="Kalluri U."/>
            <person name="Larimer F."/>
            <person name="Leebens-Mack J."/>
            <person name="Leple J.C."/>
            <person name="Locascio P."/>
            <person name="Lou Y."/>
            <person name="Lucas S."/>
            <person name="Martin F."/>
            <person name="Montanini B."/>
            <person name="Napoli C."/>
            <person name="Nelson D.R."/>
            <person name="Nelson C."/>
            <person name="Nieminen K."/>
            <person name="Nilsson O."/>
            <person name="Pereda V."/>
            <person name="Peter G."/>
            <person name="Philippe R."/>
            <person name="Pilate G."/>
            <person name="Poliakov A."/>
            <person name="Razumovskaya J."/>
            <person name="Richardson P."/>
            <person name="Rinaldi C."/>
            <person name="Ritland K."/>
            <person name="Rouze P."/>
            <person name="Ryaboy D."/>
            <person name="Schmutz J."/>
            <person name="Schrader J."/>
            <person name="Segerman B."/>
            <person name="Shin H."/>
            <person name="Siddiqui A."/>
            <person name="Sterky F."/>
            <person name="Terry A."/>
            <person name="Tsai C.J."/>
            <person name="Uberbacher E."/>
            <person name="Unneberg P."/>
            <person name="Vahala J."/>
            <person name="Wall K."/>
            <person name="Wessler S."/>
            <person name="Yang G."/>
            <person name="Yin T."/>
            <person name="Douglas C."/>
            <person name="Marra M."/>
            <person name="Sandberg G."/>
            <person name="Van de Peer Y."/>
            <person name="Rokhsar D."/>
        </authorList>
    </citation>
    <scope>NUCLEOTIDE SEQUENCE [LARGE SCALE GENOMIC DNA]</scope>
    <source>
        <strain evidence="6">cv. Nisqually</strain>
    </source>
</reference>
<keyword evidence="6" id="KW-1185">Reference proteome</keyword>
<dbReference type="InterPro" id="IPR002110">
    <property type="entry name" value="Ankyrin_rpt"/>
</dbReference>
<dbReference type="InterPro" id="IPR036770">
    <property type="entry name" value="Ankyrin_rpt-contain_sf"/>
</dbReference>
<dbReference type="Pfam" id="PF12796">
    <property type="entry name" value="Ank_2"/>
    <property type="match status" value="1"/>
</dbReference>
<feature type="repeat" description="ANK" evidence="1">
    <location>
        <begin position="194"/>
        <end position="217"/>
    </location>
</feature>
<evidence type="ECO:0000259" key="4">
    <source>
        <dbReference type="Pfam" id="PF13962"/>
    </source>
</evidence>
<protein>
    <recommendedName>
        <fullName evidence="4">PGG domain-containing protein</fullName>
    </recommendedName>
</protein>
<gene>
    <name evidence="5" type="ORF">POPTR_011G016400</name>
</gene>
<organism evidence="5 6">
    <name type="scientific">Populus trichocarpa</name>
    <name type="common">Western balsam poplar</name>
    <name type="synonym">Populus balsamifera subsp. trichocarpa</name>
    <dbReference type="NCBI Taxonomy" id="3694"/>
    <lineage>
        <taxon>Eukaryota</taxon>
        <taxon>Viridiplantae</taxon>
        <taxon>Streptophyta</taxon>
        <taxon>Embryophyta</taxon>
        <taxon>Tracheophyta</taxon>
        <taxon>Spermatophyta</taxon>
        <taxon>Magnoliopsida</taxon>
        <taxon>eudicotyledons</taxon>
        <taxon>Gunneridae</taxon>
        <taxon>Pentapetalae</taxon>
        <taxon>rosids</taxon>
        <taxon>fabids</taxon>
        <taxon>Malpighiales</taxon>
        <taxon>Salicaceae</taxon>
        <taxon>Saliceae</taxon>
        <taxon>Populus</taxon>
    </lineage>
</organism>
<feature type="transmembrane region" description="Helical" evidence="3">
    <location>
        <begin position="736"/>
        <end position="758"/>
    </location>
</feature>
<feature type="compositionally biased region" description="Acidic residues" evidence="2">
    <location>
        <begin position="436"/>
        <end position="451"/>
    </location>
</feature>
<evidence type="ECO:0000256" key="2">
    <source>
        <dbReference type="SAM" id="MobiDB-lite"/>
    </source>
</evidence>
<sequence length="830" mass="93527">MATTNSLQSISMPLPIFNGSNYDLWGGKMKTLFRSQNLWDIVKNGYEEPENISTLEEAQRKELEVKKQKDASALYLIQQSLADTIFPRITEASTAKQAWDILQNEFLGDSKIAPEIELEAPYGAAMNGYWQSMIDFYREHFEKIGCPVTPSKDTGLHLAVHSKKEQPLKALLEIMKERELPVTEEEFLEKRNEFGNTALHEATIYGNYEAVKLLVERCPELIRKANQFGETPLFTAAGFATTAIVEFLIGSKREQCVDNNGSLLSIHKKRSKDVLSILSAAIIGQNFETALLLLDLDKSLASMKDKNQISTLQLLAEMPNAFESGCPMGIFEGLIYCCLPVPRPCEVKSKVKSTVESFRRARKEVGDLESGRGRNSGDLGSVSKRNQRGGLLNYLKIPEGCWLERIWNLKRKHVFAYTFAASLIEKDESLKSVTITEEDQNKEEEGEEEQEMCGKKIKKGEKTSEITSNAKETERAETSEITSNANGTERSVLSTLSSLTKKKEIPLFTATRRGIQEIVKLKIKLHPHAIDQRDEMNRSILDVAVMYRQKKIFDIVKEKEIQMARMRRVVDKSGNTLLHHVADMKKNSGVTKPGPALQLQEELKWFERVKEEIPPHYVPLLNKDGMTARECFENSHEMQLKQAQKWIKETAQSCSTVAALVATVVFAAAYTVPGGSDEKGKPNFINSPYFLIFTVSDVVSLASSLTSLVVFLSLLTSPFELQEFHISLPRKLVVGFSFLFFSVLTTMLSFGATILILIQTERKLTTLLLSIASFLPVLIFGILQFRLYVSFMGSTFNILNKNLKAYPSFLVPCLQWREKLGPKKKEKSST</sequence>
<evidence type="ECO:0000256" key="3">
    <source>
        <dbReference type="SAM" id="Phobius"/>
    </source>
</evidence>
<dbReference type="EMBL" id="CM009300">
    <property type="protein sequence ID" value="PNT11378.1"/>
    <property type="molecule type" value="Genomic_DNA"/>
</dbReference>
<evidence type="ECO:0000313" key="6">
    <source>
        <dbReference type="Proteomes" id="UP000006729"/>
    </source>
</evidence>
<dbReference type="SUPFAM" id="SSF48403">
    <property type="entry name" value="Ankyrin repeat"/>
    <property type="match status" value="2"/>
</dbReference>
<dbReference type="InParanoid" id="A0A2K1YEB9"/>
<dbReference type="Gene3D" id="1.25.40.20">
    <property type="entry name" value="Ankyrin repeat-containing domain"/>
    <property type="match status" value="2"/>
</dbReference>
<name>A0A2K1YEB9_POPTR</name>
<feature type="domain" description="PGG" evidence="4">
    <location>
        <begin position="645"/>
        <end position="755"/>
    </location>
</feature>
<keyword evidence="3" id="KW-0812">Transmembrane</keyword>
<keyword evidence="3" id="KW-1133">Transmembrane helix</keyword>
<dbReference type="Pfam" id="PF13962">
    <property type="entry name" value="PGG"/>
    <property type="match status" value="1"/>
</dbReference>
<feature type="region of interest" description="Disordered" evidence="2">
    <location>
        <begin position="435"/>
        <end position="489"/>
    </location>
</feature>
<dbReference type="STRING" id="3694.A0A2K1YEB9"/>
<dbReference type="InterPro" id="IPR026961">
    <property type="entry name" value="PGG_dom"/>
</dbReference>
<dbReference type="GO" id="GO:0016020">
    <property type="term" value="C:membrane"/>
    <property type="evidence" value="ECO:0000318"/>
    <property type="project" value="GO_Central"/>
</dbReference>
<keyword evidence="1" id="KW-0040">ANK repeat</keyword>
<feature type="transmembrane region" description="Helical" evidence="3">
    <location>
        <begin position="690"/>
        <end position="715"/>
    </location>
</feature>
<dbReference type="PANTHER" id="PTHR24177">
    <property type="entry name" value="CASKIN"/>
    <property type="match status" value="1"/>
</dbReference>
<dbReference type="PROSITE" id="PS50297">
    <property type="entry name" value="ANK_REP_REGION"/>
    <property type="match status" value="1"/>
</dbReference>
<proteinExistence type="predicted"/>
<accession>A0A2K1YEB9</accession>
<keyword evidence="3" id="KW-0472">Membrane</keyword>
<feature type="transmembrane region" description="Helical" evidence="3">
    <location>
        <begin position="764"/>
        <end position="783"/>
    </location>
</feature>
<dbReference type="PROSITE" id="PS50088">
    <property type="entry name" value="ANK_REPEAT"/>
    <property type="match status" value="1"/>
</dbReference>
<evidence type="ECO:0000256" key="1">
    <source>
        <dbReference type="PROSITE-ProRule" id="PRU00023"/>
    </source>
</evidence>
<feature type="compositionally biased region" description="Polar residues" evidence="2">
    <location>
        <begin position="479"/>
        <end position="489"/>
    </location>
</feature>
<feature type="transmembrane region" description="Helical" evidence="3">
    <location>
        <begin position="650"/>
        <end position="670"/>
    </location>
</feature>
<dbReference type="Pfam" id="PF14223">
    <property type="entry name" value="Retrotran_gag_2"/>
    <property type="match status" value="1"/>
</dbReference>
<dbReference type="PANTHER" id="PTHR24177:SF215">
    <property type="entry name" value="PGG DOMAIN-CONTAINING PROTEIN"/>
    <property type="match status" value="1"/>
</dbReference>
<dbReference type="Proteomes" id="UP000006729">
    <property type="component" value="Chromosome 11"/>
</dbReference>
<dbReference type="SMART" id="SM00248">
    <property type="entry name" value="ANK"/>
    <property type="match status" value="4"/>
</dbReference>